<gene>
    <name evidence="2" type="primary">cwp</name>
    <name evidence="4" type="ORF">BN1095_20199</name>
    <name evidence="2" type="ORF">BN1096_700007</name>
    <name evidence="3" type="ORF">BN1097_710007</name>
</gene>
<protein>
    <submittedName>
        <fullName evidence="2">Cell wall binding protein</fullName>
    </submittedName>
    <submittedName>
        <fullName evidence="3">Putative Cell surface protein ( S-layer protein)</fullName>
    </submittedName>
</protein>
<evidence type="ECO:0000256" key="1">
    <source>
        <dbReference type="SAM" id="SignalP"/>
    </source>
</evidence>
<feature type="signal peptide" evidence="1">
    <location>
        <begin position="1"/>
        <end position="24"/>
    </location>
</feature>
<dbReference type="EMBL" id="LK932411">
    <property type="protein sequence ID" value="CDS89136.1"/>
    <property type="molecule type" value="Genomic_DNA"/>
</dbReference>
<reference evidence="3" key="1">
    <citation type="submission" date="2014-07" db="EMBL/GenBank/DDBJ databases">
        <authorList>
            <person name="Monot Marc"/>
        </authorList>
    </citation>
    <scope>NUCLEOTIDE SEQUENCE</scope>
    <source>
        <strain evidence="4">7032989</strain>
        <strain evidence="3">7032994</strain>
    </source>
</reference>
<dbReference type="EMBL" id="LK932525">
    <property type="protein sequence ID" value="CDS88499.1"/>
    <property type="molecule type" value="Genomic_DNA"/>
</dbReference>
<dbReference type="InterPro" id="IPR051922">
    <property type="entry name" value="Bact_Sporulation_Assoc"/>
</dbReference>
<feature type="chain" id="PRO_5013440337" evidence="1">
    <location>
        <begin position="25"/>
        <end position="623"/>
    </location>
</feature>
<proteinExistence type="predicted"/>
<dbReference type="RefSeq" id="WP_021367262.1">
    <property type="nucleotide sequence ID" value="NZ_BBYB01000112.1"/>
</dbReference>
<dbReference type="AlphaFoldDB" id="A0A069AKY1"/>
<evidence type="ECO:0000313" key="4">
    <source>
        <dbReference type="EMBL" id="CDS95533.1"/>
    </source>
</evidence>
<evidence type="ECO:0000313" key="2">
    <source>
        <dbReference type="EMBL" id="CDS88499.1"/>
    </source>
</evidence>
<name>A0A069AKY1_CLODI</name>
<accession>A0A069AKY1</accession>
<keyword evidence="1" id="KW-0732">Signal</keyword>
<dbReference type="EMBL" id="LK932849">
    <property type="protein sequence ID" value="CDS95533.1"/>
    <property type="molecule type" value="Genomic_DNA"/>
</dbReference>
<dbReference type="PANTHER" id="PTHR30032:SF8">
    <property type="entry name" value="GERMINATION-SPECIFIC N-ACETYLMURAMOYL-L-ALANINE AMIDASE"/>
    <property type="match status" value="1"/>
</dbReference>
<dbReference type="Pfam" id="PF04122">
    <property type="entry name" value="CW_binding_2"/>
    <property type="match status" value="3"/>
</dbReference>
<dbReference type="InterPro" id="IPR007253">
    <property type="entry name" value="Cell_wall-bd_2"/>
</dbReference>
<organism evidence="3">
    <name type="scientific">Clostridioides difficile</name>
    <name type="common">Peptoclostridium difficile</name>
    <dbReference type="NCBI Taxonomy" id="1496"/>
    <lineage>
        <taxon>Bacteria</taxon>
        <taxon>Bacillati</taxon>
        <taxon>Bacillota</taxon>
        <taxon>Clostridia</taxon>
        <taxon>Peptostreptococcales</taxon>
        <taxon>Peptostreptococcaceae</taxon>
        <taxon>Clostridioides</taxon>
    </lineage>
</organism>
<dbReference type="PANTHER" id="PTHR30032">
    <property type="entry name" value="N-ACETYLMURAMOYL-L-ALANINE AMIDASE-RELATED"/>
    <property type="match status" value="1"/>
</dbReference>
<evidence type="ECO:0000313" key="3">
    <source>
        <dbReference type="EMBL" id="CDS89136.1"/>
    </source>
</evidence>
<dbReference type="Gene3D" id="3.40.50.12090">
    <property type="match status" value="2"/>
</dbReference>
<sequence>MNKKNLSVIMAAAMISTSVAPVFAAETTQVKKETITKKEATELVSKVRDLMSQKYTGGSQVGQPIYEIKVGETLSKLKIITNIDELEKLVNALGENKELIVTITDKGHITNSANEVVAEATEKYENSADLSAEANSITEKAKTETNGIYKVADVKASYDSAKDKLVITLRDKTDTVTSKTIEIGIGDEKIDLTANPVDSTGTNLDPSTEGFRVNKIDKLGVAGAKNIDDVQLAEITIKNSDLNTVSPQDLYDGYRLTVKGNMVANGTSKSISDISSKDSETGKYKFTIKYTDASGKAIELTVESTNEKDLKNAKAALEGNSKVKLIAGDDRYATAVAIAKQTKYTDNVVIVNSNKLVDGLAATPLAQSKKAPILLASDNEIPKVTLDYIKDIIKKSPSAKIYIVGGESAVSNTAKKQLESVTKNVERLAGDDRHMTSVAVAKAMGSFKDAFVVGAKGEADAMSIAAKAAELKAPIIVNGWNDLSADAIKLMDGKEIGIVGGSNNVSSQIENQLADIDKDRKVQRVEGETRHDTNAKVIETYYGKLDKLYIAKDGYGNNGMLVDALAAGPLAAGKGPILLAKTDITDSQKNALSKKLNLGAEVTQIGNGVELTVIQKIAKILGW</sequence>